<evidence type="ECO:0000256" key="2">
    <source>
        <dbReference type="ARBA" id="ARBA00022448"/>
    </source>
</evidence>
<sequence length="312" mass="32502">MESPAVEVVDLVKRYGPTTAVAGLSFSAARGAVTALLGPNGAGKTSTVETCEGFRRPDSGRVRVLGLDPVADAAALKPRVGVMPQSGGVPTGARAGEWLRLVAAFHARPVPPDLLLERLGLVSAAATPFRRLSGGQQQRLSLAAAVVGRPELVFLDEPTAGLDPQARRATWDLIAELRRSGVGVVLTTHHMDEAEHLADHVVIIDHGRVVAQGGVAELTDSRQELVFTCAAPLDTAALAAALPPGAAVERRGTGPAAEYAVAGDTPEGAGPEIVAAVSTWCAANGVRPEGLRVRRRGLEDVFLELTGRELRD</sequence>
<dbReference type="FunFam" id="3.40.50.300:FF:000589">
    <property type="entry name" value="ABC transporter, ATP-binding subunit"/>
    <property type="match status" value="1"/>
</dbReference>
<evidence type="ECO:0000256" key="3">
    <source>
        <dbReference type="ARBA" id="ARBA00022475"/>
    </source>
</evidence>
<dbReference type="PANTHER" id="PTHR42711">
    <property type="entry name" value="ABC TRANSPORTER ATP-BINDING PROTEIN"/>
    <property type="match status" value="1"/>
</dbReference>
<keyword evidence="2" id="KW-0813">Transport</keyword>
<dbReference type="InterPro" id="IPR003439">
    <property type="entry name" value="ABC_transporter-like_ATP-bd"/>
</dbReference>
<keyword evidence="3" id="KW-1003">Cell membrane</keyword>
<name>A0A9X3NSZ9_9ACTN</name>
<evidence type="ECO:0000256" key="4">
    <source>
        <dbReference type="ARBA" id="ARBA00022741"/>
    </source>
</evidence>
<dbReference type="AlphaFoldDB" id="A0A9X3NSZ9"/>
<dbReference type="PROSITE" id="PS50893">
    <property type="entry name" value="ABC_TRANSPORTER_2"/>
    <property type="match status" value="1"/>
</dbReference>
<gene>
    <name evidence="10" type="ORF">LG943_25470</name>
</gene>
<dbReference type="GO" id="GO:0005524">
    <property type="term" value="F:ATP binding"/>
    <property type="evidence" value="ECO:0007669"/>
    <property type="project" value="UniProtKB-KW"/>
</dbReference>
<evidence type="ECO:0000256" key="6">
    <source>
        <dbReference type="ARBA" id="ARBA00022967"/>
    </source>
</evidence>
<dbReference type="GO" id="GO:0046677">
    <property type="term" value="P:response to antibiotic"/>
    <property type="evidence" value="ECO:0007669"/>
    <property type="project" value="UniProtKB-KW"/>
</dbReference>
<keyword evidence="4" id="KW-0547">Nucleotide-binding</keyword>
<evidence type="ECO:0000313" key="10">
    <source>
        <dbReference type="EMBL" id="MDA0567646.1"/>
    </source>
</evidence>
<keyword evidence="7" id="KW-0472">Membrane</keyword>
<dbReference type="PROSITE" id="PS00211">
    <property type="entry name" value="ABC_TRANSPORTER_1"/>
    <property type="match status" value="1"/>
</dbReference>
<keyword evidence="6" id="KW-1278">Translocase</keyword>
<dbReference type="RefSeq" id="WP_270074891.1">
    <property type="nucleotide sequence ID" value="NZ_JAJAQC010000067.1"/>
</dbReference>
<evidence type="ECO:0000313" key="11">
    <source>
        <dbReference type="Proteomes" id="UP001140076"/>
    </source>
</evidence>
<proteinExistence type="predicted"/>
<keyword evidence="11" id="KW-1185">Reference proteome</keyword>
<dbReference type="EMBL" id="JAJAQC010000067">
    <property type="protein sequence ID" value="MDA0567646.1"/>
    <property type="molecule type" value="Genomic_DNA"/>
</dbReference>
<dbReference type="InterPro" id="IPR017871">
    <property type="entry name" value="ABC_transporter-like_CS"/>
</dbReference>
<keyword evidence="8" id="KW-0046">Antibiotic resistance</keyword>
<evidence type="ECO:0000256" key="8">
    <source>
        <dbReference type="ARBA" id="ARBA00023251"/>
    </source>
</evidence>
<dbReference type="CDD" id="cd03230">
    <property type="entry name" value="ABC_DR_subfamily_A"/>
    <property type="match status" value="1"/>
</dbReference>
<evidence type="ECO:0000256" key="1">
    <source>
        <dbReference type="ARBA" id="ARBA00004202"/>
    </source>
</evidence>
<evidence type="ECO:0000256" key="7">
    <source>
        <dbReference type="ARBA" id="ARBA00023136"/>
    </source>
</evidence>
<comment type="caution">
    <text evidence="10">The sequence shown here is derived from an EMBL/GenBank/DDBJ whole genome shotgun (WGS) entry which is preliminary data.</text>
</comment>
<comment type="subcellular location">
    <subcellularLocation>
        <location evidence="1">Cell membrane</location>
        <topology evidence="1">Peripheral membrane protein</topology>
    </subcellularLocation>
</comment>
<dbReference type="InterPro" id="IPR003593">
    <property type="entry name" value="AAA+_ATPase"/>
</dbReference>
<organism evidence="10 11">
    <name type="scientific">Streptomonospora mangrovi</name>
    <dbReference type="NCBI Taxonomy" id="2883123"/>
    <lineage>
        <taxon>Bacteria</taxon>
        <taxon>Bacillati</taxon>
        <taxon>Actinomycetota</taxon>
        <taxon>Actinomycetes</taxon>
        <taxon>Streptosporangiales</taxon>
        <taxon>Nocardiopsidaceae</taxon>
        <taxon>Streptomonospora</taxon>
    </lineage>
</organism>
<dbReference type="GO" id="GO:0005886">
    <property type="term" value="C:plasma membrane"/>
    <property type="evidence" value="ECO:0007669"/>
    <property type="project" value="UniProtKB-SubCell"/>
</dbReference>
<dbReference type="Pfam" id="PF00005">
    <property type="entry name" value="ABC_tran"/>
    <property type="match status" value="1"/>
</dbReference>
<reference evidence="10" key="1">
    <citation type="submission" date="2021-10" db="EMBL/GenBank/DDBJ databases">
        <title>Streptomonospora sp. nov., isolated from mangrove soil.</title>
        <authorList>
            <person name="Chen X."/>
            <person name="Ge X."/>
            <person name="Liu W."/>
        </authorList>
    </citation>
    <scope>NUCLEOTIDE SEQUENCE</scope>
    <source>
        <strain evidence="10">S1-112</strain>
    </source>
</reference>
<dbReference type="Proteomes" id="UP001140076">
    <property type="component" value="Unassembled WGS sequence"/>
</dbReference>
<dbReference type="PANTHER" id="PTHR42711:SF16">
    <property type="entry name" value="ABC TRANSPORTER ATP-BINDING PROTEIN"/>
    <property type="match status" value="1"/>
</dbReference>
<dbReference type="Gene3D" id="3.40.50.300">
    <property type="entry name" value="P-loop containing nucleotide triphosphate hydrolases"/>
    <property type="match status" value="1"/>
</dbReference>
<dbReference type="SMART" id="SM00382">
    <property type="entry name" value="AAA"/>
    <property type="match status" value="1"/>
</dbReference>
<dbReference type="SUPFAM" id="SSF52540">
    <property type="entry name" value="P-loop containing nucleoside triphosphate hydrolases"/>
    <property type="match status" value="1"/>
</dbReference>
<protein>
    <submittedName>
        <fullName evidence="10">ABC transporter ATP-binding protein</fullName>
    </submittedName>
</protein>
<evidence type="ECO:0000259" key="9">
    <source>
        <dbReference type="PROSITE" id="PS50893"/>
    </source>
</evidence>
<accession>A0A9X3NSZ9</accession>
<feature type="domain" description="ABC transporter" evidence="9">
    <location>
        <begin position="6"/>
        <end position="231"/>
    </location>
</feature>
<keyword evidence="5 10" id="KW-0067">ATP-binding</keyword>
<dbReference type="InterPro" id="IPR027417">
    <property type="entry name" value="P-loop_NTPase"/>
</dbReference>
<dbReference type="InterPro" id="IPR050763">
    <property type="entry name" value="ABC_transporter_ATP-binding"/>
</dbReference>
<dbReference type="GO" id="GO:0016887">
    <property type="term" value="F:ATP hydrolysis activity"/>
    <property type="evidence" value="ECO:0007669"/>
    <property type="project" value="InterPro"/>
</dbReference>
<evidence type="ECO:0000256" key="5">
    <source>
        <dbReference type="ARBA" id="ARBA00022840"/>
    </source>
</evidence>